<dbReference type="EMBL" id="CAAALY010264034">
    <property type="protein sequence ID" value="VEL40202.1"/>
    <property type="molecule type" value="Genomic_DNA"/>
</dbReference>
<reference evidence="2" key="1">
    <citation type="submission" date="2018-11" db="EMBL/GenBank/DDBJ databases">
        <authorList>
            <consortium name="Pathogen Informatics"/>
        </authorList>
    </citation>
    <scope>NUCLEOTIDE SEQUENCE</scope>
</reference>
<evidence type="ECO:0000313" key="2">
    <source>
        <dbReference type="EMBL" id="VEL40202.1"/>
    </source>
</evidence>
<evidence type="ECO:0000313" key="3">
    <source>
        <dbReference type="Proteomes" id="UP000784294"/>
    </source>
</evidence>
<feature type="region of interest" description="Disordered" evidence="1">
    <location>
        <begin position="107"/>
        <end position="148"/>
    </location>
</feature>
<dbReference type="Proteomes" id="UP000784294">
    <property type="component" value="Unassembled WGS sequence"/>
</dbReference>
<organism evidence="2 3">
    <name type="scientific">Protopolystoma xenopodis</name>
    <dbReference type="NCBI Taxonomy" id="117903"/>
    <lineage>
        <taxon>Eukaryota</taxon>
        <taxon>Metazoa</taxon>
        <taxon>Spiralia</taxon>
        <taxon>Lophotrochozoa</taxon>
        <taxon>Platyhelminthes</taxon>
        <taxon>Monogenea</taxon>
        <taxon>Polyopisthocotylea</taxon>
        <taxon>Polystomatidea</taxon>
        <taxon>Polystomatidae</taxon>
        <taxon>Protopolystoma</taxon>
    </lineage>
</organism>
<dbReference type="AlphaFoldDB" id="A0A3S5FGT4"/>
<accession>A0A3S5FGT4</accession>
<sequence>MFTLRVSQAYGTTLLQPCLIPGRLTDWIHMLLGKVLYTYTSHNIPACSLTNILPPAIRGSLSFVHLKSTGFSQEGLTELPLSLDAVAKQFDLDIHYHKPAIALQSTSGNTGHGLNDQGAGEVSGDGEFAEERELDATDEDNDVTMALD</sequence>
<protein>
    <submittedName>
        <fullName evidence="2">Uncharacterized protein</fullName>
    </submittedName>
</protein>
<gene>
    <name evidence="2" type="ORF">PXEA_LOCUS33642</name>
</gene>
<name>A0A3S5FGT4_9PLAT</name>
<proteinExistence type="predicted"/>
<comment type="caution">
    <text evidence="2">The sequence shown here is derived from an EMBL/GenBank/DDBJ whole genome shotgun (WGS) entry which is preliminary data.</text>
</comment>
<evidence type="ECO:0000256" key="1">
    <source>
        <dbReference type="SAM" id="MobiDB-lite"/>
    </source>
</evidence>
<keyword evidence="3" id="KW-1185">Reference proteome</keyword>